<dbReference type="InterPro" id="IPR024659">
    <property type="entry name" value="Phage_coat_Gp5"/>
</dbReference>
<gene>
    <name evidence="1" type="ORF">UFOVP602_38</name>
</gene>
<sequence>MANTILQPTTITRAFLKILHNKSALLKRVNRQYDNSFGKDGAKIGDTLKIRRPVQYTVRSGRTYSAQDVQEYSTDLTVATQRGVDFEFNSDDLTLKIEDFSERYLVPAAAVLATNIDYTVLAAAKNAVANLVGTRGTTPATLLTYLQAGAKLDYAACPRDGYRYIANEPNHAAATVDGLKGLFQSSSEIASQYEDGMMGRTAGFEFSMSQNLPIHTVGPLGGTPLVNGGSQSITTGWAATASLITDGWTAAAASRVKAGDVFTIANVYSVNAQTKVSTGQLQQFVITADGSSDGSGNLTLTVSPAIITGGAYQNVNSVPADNAALTFNGTASTAYTESLAFHKGFATIVTADLILPKNMDMAARETYENVSARFVRGFDITNDKFVTRMDVLFGYAFPRPEWACRITG</sequence>
<evidence type="ECO:0000313" key="1">
    <source>
        <dbReference type="EMBL" id="CAB4153071.1"/>
    </source>
</evidence>
<protein>
    <submittedName>
        <fullName evidence="1">Major capsid protein Gp5</fullName>
    </submittedName>
</protein>
<accession>A0A6J5N4V4</accession>
<reference evidence="1" key="1">
    <citation type="submission" date="2020-04" db="EMBL/GenBank/DDBJ databases">
        <authorList>
            <person name="Chiriac C."/>
            <person name="Salcher M."/>
            <person name="Ghai R."/>
            <person name="Kavagutti S V."/>
        </authorList>
    </citation>
    <scope>NUCLEOTIDE SEQUENCE</scope>
</reference>
<dbReference type="Gene3D" id="2.40.30.240">
    <property type="match status" value="1"/>
</dbReference>
<dbReference type="EMBL" id="LR796591">
    <property type="protein sequence ID" value="CAB4153071.1"/>
    <property type="molecule type" value="Genomic_DNA"/>
</dbReference>
<dbReference type="Pfam" id="PF11651">
    <property type="entry name" value="P22_CoatProtein"/>
    <property type="match status" value="1"/>
</dbReference>
<organism evidence="1">
    <name type="scientific">uncultured Caudovirales phage</name>
    <dbReference type="NCBI Taxonomy" id="2100421"/>
    <lineage>
        <taxon>Viruses</taxon>
        <taxon>Duplodnaviria</taxon>
        <taxon>Heunggongvirae</taxon>
        <taxon>Uroviricota</taxon>
        <taxon>Caudoviricetes</taxon>
        <taxon>Peduoviridae</taxon>
        <taxon>Maltschvirus</taxon>
        <taxon>Maltschvirus maltsch</taxon>
    </lineage>
</organism>
<proteinExistence type="predicted"/>
<name>A0A6J5N4V4_9CAUD</name>